<dbReference type="EMBL" id="JQJD01000025">
    <property type="protein sequence ID" value="KGN81583.1"/>
    <property type="molecule type" value="Genomic_DNA"/>
</dbReference>
<dbReference type="Gene3D" id="3.30.420.40">
    <property type="match status" value="2"/>
</dbReference>
<dbReference type="Pfam" id="PF00814">
    <property type="entry name" value="TsaD"/>
    <property type="match status" value="1"/>
</dbReference>
<dbReference type="InterPro" id="IPR022496">
    <property type="entry name" value="T6A_TsaB"/>
</dbReference>
<reference evidence="2 3" key="1">
    <citation type="submission" date="2014-08" db="EMBL/GenBank/DDBJ databases">
        <title>Porphyromonas cangingivalis strain:COT-109_OH1386 Genome sequencing.</title>
        <authorList>
            <person name="Wallis C."/>
            <person name="Deusch O."/>
            <person name="O'Flynn C."/>
            <person name="Davis I."/>
            <person name="Jospin G."/>
            <person name="Darling A.E."/>
            <person name="Coil D.A."/>
            <person name="Alexiev A."/>
            <person name="Horsfall A."/>
            <person name="Kirkwood N."/>
            <person name="Harris S."/>
            <person name="Eisen J.A."/>
        </authorList>
    </citation>
    <scope>NUCLEOTIDE SEQUENCE [LARGE SCALE GENOMIC DNA]</scope>
    <source>
        <strain evidence="3">COT-109 OH1386</strain>
    </source>
</reference>
<accession>A0A0A2ERM8</accession>
<dbReference type="OrthoDB" id="9784166at2"/>
<dbReference type="RefSeq" id="WP_036851282.1">
    <property type="nucleotide sequence ID" value="NZ_JQJD01000025.1"/>
</dbReference>
<dbReference type="NCBIfam" id="TIGR03725">
    <property type="entry name" value="T6A_YeaZ"/>
    <property type="match status" value="1"/>
</dbReference>
<dbReference type="SUPFAM" id="SSF53067">
    <property type="entry name" value="Actin-like ATPase domain"/>
    <property type="match status" value="2"/>
</dbReference>
<gene>
    <name evidence="2" type="ORF">HQ35_04190</name>
</gene>
<dbReference type="GO" id="GO:0002949">
    <property type="term" value="P:tRNA threonylcarbamoyladenosine modification"/>
    <property type="evidence" value="ECO:0007669"/>
    <property type="project" value="InterPro"/>
</dbReference>
<keyword evidence="3" id="KW-1185">Reference proteome</keyword>
<protein>
    <recommendedName>
        <fullName evidence="1">Gcp-like domain-containing protein</fullName>
    </recommendedName>
</protein>
<dbReference type="InterPro" id="IPR043129">
    <property type="entry name" value="ATPase_NBD"/>
</dbReference>
<evidence type="ECO:0000313" key="3">
    <source>
        <dbReference type="Proteomes" id="UP000030125"/>
    </source>
</evidence>
<organism evidence="2 3">
    <name type="scientific">Porphyromonas cangingivalis</name>
    <dbReference type="NCBI Taxonomy" id="36874"/>
    <lineage>
        <taxon>Bacteria</taxon>
        <taxon>Pseudomonadati</taxon>
        <taxon>Bacteroidota</taxon>
        <taxon>Bacteroidia</taxon>
        <taxon>Bacteroidales</taxon>
        <taxon>Porphyromonadaceae</taxon>
        <taxon>Porphyromonas</taxon>
    </lineage>
</organism>
<dbReference type="Proteomes" id="UP000030125">
    <property type="component" value="Unassembled WGS sequence"/>
</dbReference>
<evidence type="ECO:0000259" key="1">
    <source>
        <dbReference type="Pfam" id="PF00814"/>
    </source>
</evidence>
<dbReference type="STRING" id="36874.HQ34_09055"/>
<proteinExistence type="predicted"/>
<dbReference type="eggNOG" id="COG1214">
    <property type="taxonomic scope" value="Bacteria"/>
</dbReference>
<sequence length="246" mass="27093">MTTAEDYYLLIDTSTDVCSVALATEQGTVSQEIEQGGNKHSALIGDFVSKILRDLPEDKSLKAVALAEGPGSYTGLRIAAAFAKAFCMIRRIPLMAIPTPEVMAHRILTLHPELCSDDTLLMPMIDARRMEVYTALYDNEGKPVSDIQATILDDNGLSPFVEKIGDKTVLYFGDGAEKGQEVMSRLFPRSIYIGGIIPEAQGLLKPMLSRLSQGKTCDIAYWTPLYLKEYEAKISTNKVLGEHRTK</sequence>
<dbReference type="InterPro" id="IPR000905">
    <property type="entry name" value="Gcp-like_dom"/>
</dbReference>
<evidence type="ECO:0000313" key="2">
    <source>
        <dbReference type="EMBL" id="KGN81583.1"/>
    </source>
</evidence>
<feature type="domain" description="Gcp-like" evidence="1">
    <location>
        <begin position="38"/>
        <end position="153"/>
    </location>
</feature>
<name>A0A0A2ERM8_PORCN</name>
<comment type="caution">
    <text evidence="2">The sequence shown here is derived from an EMBL/GenBank/DDBJ whole genome shotgun (WGS) entry which is preliminary data.</text>
</comment>
<dbReference type="AlphaFoldDB" id="A0A0A2ERM8"/>